<name>A0AAV9NMJ1_9EURO</name>
<evidence type="ECO:0000256" key="2">
    <source>
        <dbReference type="ARBA" id="ARBA00005179"/>
    </source>
</evidence>
<accession>A0AAV9NMJ1</accession>
<comment type="pathway">
    <text evidence="2">Secondary metabolite biosynthesis.</text>
</comment>
<gene>
    <name evidence="8" type="ORF">LTR84_008141</name>
</gene>
<evidence type="ECO:0000313" key="8">
    <source>
        <dbReference type="EMBL" id="KAK5061597.1"/>
    </source>
</evidence>
<comment type="cofactor">
    <cofactor evidence="1">
        <name>Zn(2+)</name>
        <dbReference type="ChEBI" id="CHEBI:29105"/>
    </cofactor>
</comment>
<evidence type="ECO:0000256" key="1">
    <source>
        <dbReference type="ARBA" id="ARBA00001947"/>
    </source>
</evidence>
<dbReference type="InterPro" id="IPR047921">
    <property type="entry name" value="LACTB2-like_MBL-fold"/>
</dbReference>
<comment type="caution">
    <text evidence="8">The sequence shown here is derived from an EMBL/GenBank/DDBJ whole genome shotgun (WGS) entry which is preliminary data.</text>
</comment>
<evidence type="ECO:0000256" key="3">
    <source>
        <dbReference type="ARBA" id="ARBA00007749"/>
    </source>
</evidence>
<dbReference type="InterPro" id="IPR036388">
    <property type="entry name" value="WH-like_DNA-bd_sf"/>
</dbReference>
<dbReference type="AlphaFoldDB" id="A0AAV9NMJ1"/>
<dbReference type="RefSeq" id="XP_064710694.1">
    <property type="nucleotide sequence ID" value="XM_064851691.1"/>
</dbReference>
<dbReference type="GeneID" id="89976306"/>
<sequence>MTSTVTKVEAKFAALVFNDYLVAQIGKVPDLPQVGNVTDRVVRILGGNPGKMQLQGTNTYLIGTGKSRILIDTGQGCHLWVESLVRHLEEHSLEIAHVLLTHWHKDHTGGLPDLVAQYPMLASQTYKNCPDLGQLPIKDGQTFSVEGATIEAVFTPGHAVDHMCFILREEQAMFTGDNVLGHGYTVIEDLGAYLTSLRYMEDQQCRAGYPGHGAKLDNLPSKIKSCINREELRLNQVYAILAEKTLSRTVYQRNRPSFTNRELVTFLYGEVSDALFDMALEPCMNRCLWKLAEDGKAAFKLIRAGRSWYARVMM</sequence>
<organism evidence="8 9">
    <name type="scientific">Exophiala bonariae</name>
    <dbReference type="NCBI Taxonomy" id="1690606"/>
    <lineage>
        <taxon>Eukaryota</taxon>
        <taxon>Fungi</taxon>
        <taxon>Dikarya</taxon>
        <taxon>Ascomycota</taxon>
        <taxon>Pezizomycotina</taxon>
        <taxon>Eurotiomycetes</taxon>
        <taxon>Chaetothyriomycetidae</taxon>
        <taxon>Chaetothyriales</taxon>
        <taxon>Herpotrichiellaceae</taxon>
        <taxon>Exophiala</taxon>
    </lineage>
</organism>
<dbReference type="InterPro" id="IPR050662">
    <property type="entry name" value="Sec-metab_biosynth-thioest"/>
</dbReference>
<dbReference type="GO" id="GO:0016787">
    <property type="term" value="F:hydrolase activity"/>
    <property type="evidence" value="ECO:0007669"/>
    <property type="project" value="UniProtKB-KW"/>
</dbReference>
<dbReference type="SUPFAM" id="SSF56281">
    <property type="entry name" value="Metallo-hydrolase/oxidoreductase"/>
    <property type="match status" value="1"/>
</dbReference>
<dbReference type="SMART" id="SM00849">
    <property type="entry name" value="Lactamase_B"/>
    <property type="match status" value="1"/>
</dbReference>
<evidence type="ECO:0000256" key="5">
    <source>
        <dbReference type="ARBA" id="ARBA00022801"/>
    </source>
</evidence>
<dbReference type="EMBL" id="JAVRRD010000003">
    <property type="protein sequence ID" value="KAK5061597.1"/>
    <property type="molecule type" value="Genomic_DNA"/>
</dbReference>
<evidence type="ECO:0000313" key="9">
    <source>
        <dbReference type="Proteomes" id="UP001358417"/>
    </source>
</evidence>
<keyword evidence="5" id="KW-0378">Hydrolase</keyword>
<keyword evidence="6" id="KW-0862">Zinc</keyword>
<evidence type="ECO:0000256" key="4">
    <source>
        <dbReference type="ARBA" id="ARBA00022723"/>
    </source>
</evidence>
<dbReference type="Gene3D" id="1.10.10.10">
    <property type="entry name" value="Winged helix-like DNA-binding domain superfamily/Winged helix DNA-binding domain"/>
    <property type="match status" value="1"/>
</dbReference>
<feature type="domain" description="Metallo-beta-lactamase" evidence="7">
    <location>
        <begin position="56"/>
        <end position="212"/>
    </location>
</feature>
<dbReference type="InterPro" id="IPR001279">
    <property type="entry name" value="Metallo-B-lactamas"/>
</dbReference>
<proteinExistence type="inferred from homology"/>
<protein>
    <recommendedName>
        <fullName evidence="7">Metallo-beta-lactamase domain-containing protein</fullName>
    </recommendedName>
</protein>
<dbReference type="Proteomes" id="UP001358417">
    <property type="component" value="Unassembled WGS sequence"/>
</dbReference>
<dbReference type="GO" id="GO:0044550">
    <property type="term" value="P:secondary metabolite biosynthetic process"/>
    <property type="evidence" value="ECO:0007669"/>
    <property type="project" value="TreeGrafter"/>
</dbReference>
<keyword evidence="4" id="KW-0479">Metal-binding</keyword>
<dbReference type="Pfam" id="PF00753">
    <property type="entry name" value="Lactamase_B"/>
    <property type="match status" value="1"/>
</dbReference>
<dbReference type="FunFam" id="3.60.15.10:FF:000041">
    <property type="entry name" value="Metallo-beta-lactamase domain protein"/>
    <property type="match status" value="1"/>
</dbReference>
<keyword evidence="9" id="KW-1185">Reference proteome</keyword>
<comment type="similarity">
    <text evidence="3">Belongs to the metallo-beta-lactamase superfamily.</text>
</comment>
<dbReference type="Gene3D" id="3.60.15.10">
    <property type="entry name" value="Ribonuclease Z/Hydroxyacylglutathione hydrolase-like"/>
    <property type="match status" value="1"/>
</dbReference>
<dbReference type="PANTHER" id="PTHR23131">
    <property type="entry name" value="ENDORIBONUCLEASE LACTB2"/>
    <property type="match status" value="1"/>
</dbReference>
<dbReference type="CDD" id="cd07722">
    <property type="entry name" value="LACTB2-like_MBL-fold"/>
    <property type="match status" value="1"/>
</dbReference>
<evidence type="ECO:0000256" key="6">
    <source>
        <dbReference type="ARBA" id="ARBA00022833"/>
    </source>
</evidence>
<dbReference type="InterPro" id="IPR036866">
    <property type="entry name" value="RibonucZ/Hydroxyglut_hydro"/>
</dbReference>
<dbReference type="GO" id="GO:0046872">
    <property type="term" value="F:metal ion binding"/>
    <property type="evidence" value="ECO:0007669"/>
    <property type="project" value="UniProtKB-KW"/>
</dbReference>
<dbReference type="PANTHER" id="PTHR23131:SF2">
    <property type="entry name" value="LACTAMASE-LIKE PROTEIN APTB-RELATED"/>
    <property type="match status" value="1"/>
</dbReference>
<evidence type="ECO:0000259" key="7">
    <source>
        <dbReference type="SMART" id="SM00849"/>
    </source>
</evidence>
<reference evidence="8 9" key="1">
    <citation type="submission" date="2023-08" db="EMBL/GenBank/DDBJ databases">
        <title>Black Yeasts Isolated from many extreme environments.</title>
        <authorList>
            <person name="Coleine C."/>
            <person name="Stajich J.E."/>
            <person name="Selbmann L."/>
        </authorList>
    </citation>
    <scope>NUCLEOTIDE SEQUENCE [LARGE SCALE GENOMIC DNA]</scope>
    <source>
        <strain evidence="8 9">CCFEE 5792</strain>
    </source>
</reference>